<reference evidence="2" key="1">
    <citation type="submission" date="2022-08" db="EMBL/GenBank/DDBJ databases">
        <title>Alicyclobacillus fastidiosus DSM 17978, complete genome.</title>
        <authorList>
            <person name="Wang Q."/>
            <person name="Cai R."/>
            <person name="Wang Z."/>
        </authorList>
    </citation>
    <scope>NUCLEOTIDE SEQUENCE</scope>
    <source>
        <strain evidence="2">DSM 17978</strain>
    </source>
</reference>
<dbReference type="RefSeq" id="WP_268007571.1">
    <property type="nucleotide sequence ID" value="NZ_BSUT01000001.1"/>
</dbReference>
<keyword evidence="1" id="KW-0812">Transmembrane</keyword>
<name>A0ABY6ZP19_9BACL</name>
<accession>A0ABY6ZP19</accession>
<evidence type="ECO:0000313" key="2">
    <source>
        <dbReference type="EMBL" id="WAH43685.1"/>
    </source>
</evidence>
<dbReference type="EMBL" id="CP104067">
    <property type="protein sequence ID" value="WAH43685.1"/>
    <property type="molecule type" value="Genomic_DNA"/>
</dbReference>
<sequence length="42" mass="5010">MRQSAIYFALAVMFAIYLTWRVTSAVRKTMKRTPETDQLERE</sequence>
<organism evidence="2 3">
    <name type="scientific">Alicyclobacillus fastidiosus</name>
    <dbReference type="NCBI Taxonomy" id="392011"/>
    <lineage>
        <taxon>Bacteria</taxon>
        <taxon>Bacillati</taxon>
        <taxon>Bacillota</taxon>
        <taxon>Bacilli</taxon>
        <taxon>Bacillales</taxon>
        <taxon>Alicyclobacillaceae</taxon>
        <taxon>Alicyclobacillus</taxon>
    </lineage>
</organism>
<proteinExistence type="predicted"/>
<keyword evidence="1" id="KW-0472">Membrane</keyword>
<keyword evidence="3" id="KW-1185">Reference proteome</keyword>
<dbReference type="Proteomes" id="UP001164761">
    <property type="component" value="Chromosome"/>
</dbReference>
<evidence type="ECO:0008006" key="4">
    <source>
        <dbReference type="Google" id="ProtNLM"/>
    </source>
</evidence>
<keyword evidence="1" id="KW-1133">Transmembrane helix</keyword>
<evidence type="ECO:0000256" key="1">
    <source>
        <dbReference type="SAM" id="Phobius"/>
    </source>
</evidence>
<evidence type="ECO:0000313" key="3">
    <source>
        <dbReference type="Proteomes" id="UP001164761"/>
    </source>
</evidence>
<gene>
    <name evidence="2" type="ORF">NZD89_10035</name>
</gene>
<protein>
    <recommendedName>
        <fullName evidence="4">CcmD family protein</fullName>
    </recommendedName>
</protein>
<feature type="transmembrane region" description="Helical" evidence="1">
    <location>
        <begin position="6"/>
        <end position="23"/>
    </location>
</feature>